<dbReference type="Pfam" id="PF00069">
    <property type="entry name" value="Pkinase"/>
    <property type="match status" value="1"/>
</dbReference>
<evidence type="ECO:0000313" key="3">
    <source>
        <dbReference type="EMBL" id="SGZ49679.1"/>
    </source>
</evidence>
<feature type="compositionally biased region" description="Low complexity" evidence="1">
    <location>
        <begin position="595"/>
        <end position="609"/>
    </location>
</feature>
<dbReference type="SUPFAM" id="SSF56112">
    <property type="entry name" value="Protein kinase-like (PK-like)"/>
    <property type="match status" value="1"/>
</dbReference>
<dbReference type="GO" id="GO:0005737">
    <property type="term" value="C:cytoplasm"/>
    <property type="evidence" value="ECO:0007669"/>
    <property type="project" value="TreeGrafter"/>
</dbReference>
<feature type="compositionally biased region" description="Basic residues" evidence="1">
    <location>
        <begin position="511"/>
        <end position="527"/>
    </location>
</feature>
<feature type="compositionally biased region" description="Polar residues" evidence="1">
    <location>
        <begin position="372"/>
        <end position="389"/>
    </location>
</feature>
<dbReference type="PANTHER" id="PTHR24348">
    <property type="entry name" value="SERINE/THREONINE-PROTEIN KINASE UNC-51-RELATED"/>
    <property type="match status" value="1"/>
</dbReference>
<dbReference type="GO" id="GO:0004674">
    <property type="term" value="F:protein serine/threonine kinase activity"/>
    <property type="evidence" value="ECO:0007669"/>
    <property type="project" value="InterPro"/>
</dbReference>
<dbReference type="PANTHER" id="PTHR24348:SF68">
    <property type="entry name" value="SERINE_THREONINE-PROTEIN KINASE ATG1C"/>
    <property type="match status" value="1"/>
</dbReference>
<feature type="region of interest" description="Disordered" evidence="1">
    <location>
        <begin position="325"/>
        <end position="389"/>
    </location>
</feature>
<dbReference type="InterPro" id="IPR011009">
    <property type="entry name" value="Kinase-like_dom_sf"/>
</dbReference>
<dbReference type="InterPro" id="IPR000719">
    <property type="entry name" value="Prot_kinase_dom"/>
</dbReference>
<feature type="compositionally biased region" description="Low complexity" evidence="1">
    <location>
        <begin position="549"/>
        <end position="568"/>
    </location>
</feature>
<evidence type="ECO:0000256" key="1">
    <source>
        <dbReference type="SAM" id="MobiDB-lite"/>
    </source>
</evidence>
<protein>
    <submittedName>
        <fullName evidence="3">CIC11C00000001668</fullName>
    </submittedName>
</protein>
<reference evidence="3 4" key="1">
    <citation type="submission" date="2016-10" db="EMBL/GenBank/DDBJ databases">
        <authorList>
            <person name="de Groot N.N."/>
        </authorList>
    </citation>
    <scope>NUCLEOTIDE SEQUENCE [LARGE SCALE GENOMIC DNA]</scope>
    <source>
        <strain evidence="3 4">PYCC 4715</strain>
    </source>
</reference>
<dbReference type="EMBL" id="LT635764">
    <property type="protein sequence ID" value="SGZ49679.1"/>
    <property type="molecule type" value="Genomic_DNA"/>
</dbReference>
<accession>A0A1L0BDH8</accession>
<feature type="compositionally biased region" description="Polar residues" evidence="1">
    <location>
        <begin position="717"/>
        <end position="783"/>
    </location>
</feature>
<feature type="compositionally biased region" description="Basic and acidic residues" evidence="1">
    <location>
        <begin position="497"/>
        <end position="510"/>
    </location>
</feature>
<dbReference type="GO" id="GO:0010506">
    <property type="term" value="P:regulation of autophagy"/>
    <property type="evidence" value="ECO:0007669"/>
    <property type="project" value="InterPro"/>
</dbReference>
<feature type="region of interest" description="Disordered" evidence="1">
    <location>
        <begin position="497"/>
        <end position="609"/>
    </location>
</feature>
<dbReference type="Proteomes" id="UP000182259">
    <property type="component" value="Chromosome I"/>
</dbReference>
<dbReference type="InterPro" id="IPR008271">
    <property type="entry name" value="Ser/Thr_kinase_AS"/>
</dbReference>
<dbReference type="InterPro" id="IPR045269">
    <property type="entry name" value="Atg1-like"/>
</dbReference>
<dbReference type="Gene3D" id="3.30.200.20">
    <property type="entry name" value="Phosphorylase Kinase, domain 1"/>
    <property type="match status" value="1"/>
</dbReference>
<dbReference type="SMART" id="SM00220">
    <property type="entry name" value="S_TKc"/>
    <property type="match status" value="1"/>
</dbReference>
<dbReference type="Gene3D" id="1.10.510.10">
    <property type="entry name" value="Transferase(Phosphotransferase) domain 1"/>
    <property type="match status" value="1"/>
</dbReference>
<dbReference type="PROSITE" id="PS50011">
    <property type="entry name" value="PROTEIN_KINASE_DOM"/>
    <property type="match status" value="1"/>
</dbReference>
<feature type="compositionally biased region" description="Basic and acidic residues" evidence="1">
    <location>
        <begin position="343"/>
        <end position="368"/>
    </location>
</feature>
<dbReference type="AlphaFoldDB" id="A0A1L0BDH8"/>
<feature type="compositionally biased region" description="Polar residues" evidence="1">
    <location>
        <begin position="584"/>
        <end position="594"/>
    </location>
</feature>
<evidence type="ECO:0000259" key="2">
    <source>
        <dbReference type="PROSITE" id="PS50011"/>
    </source>
</evidence>
<dbReference type="GO" id="GO:0005524">
    <property type="term" value="F:ATP binding"/>
    <property type="evidence" value="ECO:0007669"/>
    <property type="project" value="InterPro"/>
</dbReference>
<name>A0A1L0BDH8_9ASCO</name>
<feature type="region of interest" description="Disordered" evidence="1">
    <location>
        <begin position="819"/>
        <end position="840"/>
    </location>
</feature>
<feature type="domain" description="Protein kinase" evidence="2">
    <location>
        <begin position="17"/>
        <end position="314"/>
    </location>
</feature>
<dbReference type="PROSITE" id="PS00108">
    <property type="entry name" value="PROTEIN_KINASE_ST"/>
    <property type="match status" value="1"/>
</dbReference>
<sequence>MEAYERYNRGQLLNDRYLKVEDISEGSYGLVSLAKDTKNESTLVAVKYIYPVDYKRAQHYKELSKKTGRATSSPAKLRSNAENVVSDKSGALSGMCDDSSREIRIHKILGIHPNITNLVDYFGSCLVLEYCPRGDLYEAIQSDFGPSTSQDIKDVFLQILNALTYCHLKLVFHRDLKPENILIADDWLIKVCDWGLATTQQKVTNRSEFDIGSERYMAPELFDDDLTYYDASKVDLWSVGIILLTLVFRKNPFQVANYTDKRFLQFSANREALFDFFSAMSGELFSALRYSLNIDPSNRDLASLQHEIEKLRFFTMDEEYWAEHSDNGEEEDLGYEAEEEEEDRGRVNKKDVDSEDEMFKFDKEKEADAPQDTPTNETEHPSSVLSVQSKKALQFAKHINIDVTDSDATTAASARDDDKEDMPYNRRADALLSPITGARPIPISGNNRIRNTRKPFGVASYNKNLGRSNQNVGGSFGARFRREDFFTPRSVVGHYMDKYGEQREQKEQRNEKRRKWNRGRKRQSWKKKGGDNPGVRQSSIYASGHGNGSVYSQSHSSQMSQSQNSQPSHYRKQRNRRSRIDGVPTSSSNYQHPNSYQGSLHASSSSYHQSASNHASMNVYSPVQTPYSLVLTLPVITSPKLGSTISTSVGRNLNRHMRSPYKSPQNGAVGVLTEEIDHLALNDDGVFHLEDDFGVVESDPQPSYSSPYRSYETRSTFGNSHGSYANTSSSIPGSQTQNLNNAHNSHNGQGSNFHNYQGFNVYNSNQANNGSHLGSRHGSQQGSHHGLFVSTYGGSNGALAFVSGRPTRRHLVDREAKYVPPNRRGSQSTTAREKRRSFQPGAHHTIHQTLEEAAHSVPNEQWLLRKEWK</sequence>
<gene>
    <name evidence="3" type="ORF">SAMEA4029009_CIC11G00000001668</name>
</gene>
<evidence type="ECO:0000313" key="4">
    <source>
        <dbReference type="Proteomes" id="UP000182259"/>
    </source>
</evidence>
<feature type="compositionally biased region" description="Acidic residues" evidence="1">
    <location>
        <begin position="328"/>
        <end position="342"/>
    </location>
</feature>
<organism evidence="3 4">
    <name type="scientific">Sungouiella intermedia</name>
    <dbReference type="NCBI Taxonomy" id="45354"/>
    <lineage>
        <taxon>Eukaryota</taxon>
        <taxon>Fungi</taxon>
        <taxon>Dikarya</taxon>
        <taxon>Ascomycota</taxon>
        <taxon>Saccharomycotina</taxon>
        <taxon>Pichiomycetes</taxon>
        <taxon>Metschnikowiaceae</taxon>
        <taxon>Sungouiella</taxon>
    </lineage>
</organism>
<feature type="region of interest" description="Disordered" evidence="1">
    <location>
        <begin position="717"/>
        <end position="785"/>
    </location>
</feature>
<proteinExistence type="predicted"/>